<sequence length="252" mass="28985">MRKKGVLFSTALVLCLVSVFLFTPVSVYAADGWISDPNDTPANDPELGWFYGRGNCDSSTLQGDQSAKENYFTNCARMMERTYVNDVFRFTEYLSEFQRAKEYKITKTTTAEMAWKTGGEAGFNVKDVINLKFVGEYTEKTTSSEGIETLLPGKIEKIHNKNMAEYKLAALTNFARFKHYKVKYKLWDGNNHPHQTNRPFKHKIVEMDIFEPTDEHIRGVVEYDSELRKAIDDQKEERITNISSDLIKQGIK</sequence>
<feature type="signal peptide" evidence="1">
    <location>
        <begin position="1"/>
        <end position="29"/>
    </location>
</feature>
<keyword evidence="1" id="KW-0732">Signal</keyword>
<protein>
    <submittedName>
        <fullName evidence="2">Uncharacterized protein</fullName>
    </submittedName>
</protein>
<dbReference type="Proteomes" id="UP001595843">
    <property type="component" value="Unassembled WGS sequence"/>
</dbReference>
<feature type="chain" id="PRO_5045219953" evidence="1">
    <location>
        <begin position="30"/>
        <end position="252"/>
    </location>
</feature>
<dbReference type="EMBL" id="JBHSAP010000009">
    <property type="protein sequence ID" value="MFC4077116.1"/>
    <property type="molecule type" value="Genomic_DNA"/>
</dbReference>
<reference evidence="3" key="1">
    <citation type="journal article" date="2019" name="Int. J. Syst. Evol. Microbiol.">
        <title>The Global Catalogue of Microorganisms (GCM) 10K type strain sequencing project: providing services to taxonomists for standard genome sequencing and annotation.</title>
        <authorList>
            <consortium name="The Broad Institute Genomics Platform"/>
            <consortium name="The Broad Institute Genome Sequencing Center for Infectious Disease"/>
            <person name="Wu L."/>
            <person name="Ma J."/>
        </authorList>
    </citation>
    <scope>NUCLEOTIDE SEQUENCE [LARGE SCALE GENOMIC DNA]</scope>
    <source>
        <strain evidence="3">IBRC-M 10813</strain>
    </source>
</reference>
<comment type="caution">
    <text evidence="2">The sequence shown here is derived from an EMBL/GenBank/DDBJ whole genome shotgun (WGS) entry which is preliminary data.</text>
</comment>
<evidence type="ECO:0000313" key="2">
    <source>
        <dbReference type="EMBL" id="MFC4077116.1"/>
    </source>
</evidence>
<dbReference type="RefSeq" id="WP_380704654.1">
    <property type="nucleotide sequence ID" value="NZ_JBHSAP010000009.1"/>
</dbReference>
<accession>A0ABV8JEC3</accession>
<evidence type="ECO:0000313" key="3">
    <source>
        <dbReference type="Proteomes" id="UP001595843"/>
    </source>
</evidence>
<evidence type="ECO:0000256" key="1">
    <source>
        <dbReference type="SAM" id="SignalP"/>
    </source>
</evidence>
<organism evidence="2 3">
    <name type="scientific">Salinithrix halophila</name>
    <dbReference type="NCBI Taxonomy" id="1485204"/>
    <lineage>
        <taxon>Bacteria</taxon>
        <taxon>Bacillati</taxon>
        <taxon>Bacillota</taxon>
        <taxon>Bacilli</taxon>
        <taxon>Bacillales</taxon>
        <taxon>Thermoactinomycetaceae</taxon>
        <taxon>Salinithrix</taxon>
    </lineage>
</organism>
<name>A0ABV8JEC3_9BACL</name>
<proteinExistence type="predicted"/>
<gene>
    <name evidence="2" type="ORF">ACFOUO_09850</name>
</gene>
<keyword evidence="3" id="KW-1185">Reference proteome</keyword>